<accession>A0ABY9WP72</accession>
<dbReference type="Proteomes" id="UP001611383">
    <property type="component" value="Chromosome"/>
</dbReference>
<sequence>MKRICPGLLDFHPPRGWASNSGVALDVDKATREARSPTVCGKAYAPDSKMLNDDDGERGTTQYSG</sequence>
<dbReference type="RefSeq" id="WP_395817775.1">
    <property type="nucleotide sequence ID" value="NZ_CP043494.1"/>
</dbReference>
<protein>
    <submittedName>
        <fullName evidence="2">Uncharacterized protein</fullName>
    </submittedName>
</protein>
<dbReference type="EMBL" id="CP043494">
    <property type="protein sequence ID" value="WNG44607.1"/>
    <property type="molecule type" value="Genomic_DNA"/>
</dbReference>
<proteinExistence type="predicted"/>
<gene>
    <name evidence="2" type="ORF">F0U60_11290</name>
</gene>
<evidence type="ECO:0000256" key="1">
    <source>
        <dbReference type="SAM" id="MobiDB-lite"/>
    </source>
</evidence>
<keyword evidence="3" id="KW-1185">Reference proteome</keyword>
<organism evidence="2 3">
    <name type="scientific">Archangium minus</name>
    <dbReference type="NCBI Taxonomy" id="83450"/>
    <lineage>
        <taxon>Bacteria</taxon>
        <taxon>Pseudomonadati</taxon>
        <taxon>Myxococcota</taxon>
        <taxon>Myxococcia</taxon>
        <taxon>Myxococcales</taxon>
        <taxon>Cystobacterineae</taxon>
        <taxon>Archangiaceae</taxon>
        <taxon>Archangium</taxon>
    </lineage>
</organism>
<evidence type="ECO:0000313" key="3">
    <source>
        <dbReference type="Proteomes" id="UP001611383"/>
    </source>
</evidence>
<feature type="region of interest" description="Disordered" evidence="1">
    <location>
        <begin position="29"/>
        <end position="65"/>
    </location>
</feature>
<reference evidence="2 3" key="1">
    <citation type="submission" date="2019-08" db="EMBL/GenBank/DDBJ databases">
        <title>Archangium and Cystobacter genomes.</title>
        <authorList>
            <person name="Chen I.-C.K."/>
            <person name="Wielgoss S."/>
        </authorList>
    </citation>
    <scope>NUCLEOTIDE SEQUENCE [LARGE SCALE GENOMIC DNA]</scope>
    <source>
        <strain evidence="2 3">Cbm 6</strain>
    </source>
</reference>
<name>A0ABY9WP72_9BACT</name>
<evidence type="ECO:0000313" key="2">
    <source>
        <dbReference type="EMBL" id="WNG44607.1"/>
    </source>
</evidence>